<feature type="domain" description="HTH tetR-type" evidence="6">
    <location>
        <begin position="16"/>
        <end position="76"/>
    </location>
</feature>
<evidence type="ECO:0000256" key="5">
    <source>
        <dbReference type="PROSITE-ProRule" id="PRU00335"/>
    </source>
</evidence>
<dbReference type="PRINTS" id="PR00455">
    <property type="entry name" value="HTHTETR"/>
</dbReference>
<evidence type="ECO:0000256" key="4">
    <source>
        <dbReference type="ARBA" id="ARBA00023163"/>
    </source>
</evidence>
<comment type="caution">
    <text evidence="7">The sequence shown here is derived from an EMBL/GenBank/DDBJ whole genome shotgun (WGS) entry which is preliminary data.</text>
</comment>
<dbReference type="InterPro" id="IPR023772">
    <property type="entry name" value="DNA-bd_HTH_TetR-type_CS"/>
</dbReference>
<evidence type="ECO:0000313" key="7">
    <source>
        <dbReference type="EMBL" id="NBE07839.1"/>
    </source>
</evidence>
<evidence type="ECO:0000313" key="8">
    <source>
        <dbReference type="Proteomes" id="UP001517376"/>
    </source>
</evidence>
<dbReference type="Proteomes" id="UP001517376">
    <property type="component" value="Unassembled WGS sequence"/>
</dbReference>
<dbReference type="InterPro" id="IPR009057">
    <property type="entry name" value="Homeodomain-like_sf"/>
</dbReference>
<name>A0ABW9Y5Q0_9RHOB</name>
<dbReference type="SUPFAM" id="SSF48498">
    <property type="entry name" value="Tetracyclin repressor-like, C-terminal domain"/>
    <property type="match status" value="1"/>
</dbReference>
<keyword evidence="4" id="KW-0804">Transcription</keyword>
<dbReference type="EMBL" id="JAAATW010000002">
    <property type="protein sequence ID" value="NBE07839.1"/>
    <property type="molecule type" value="Genomic_DNA"/>
</dbReference>
<proteinExistence type="predicted"/>
<gene>
    <name evidence="7" type="ORF">GU920_09845</name>
</gene>
<evidence type="ECO:0000259" key="6">
    <source>
        <dbReference type="PROSITE" id="PS50977"/>
    </source>
</evidence>
<dbReference type="InterPro" id="IPR039538">
    <property type="entry name" value="BetI_C"/>
</dbReference>
<keyword evidence="2" id="KW-0805">Transcription regulation</keyword>
<keyword evidence="8" id="KW-1185">Reference proteome</keyword>
<evidence type="ECO:0000256" key="1">
    <source>
        <dbReference type="ARBA" id="ARBA00022491"/>
    </source>
</evidence>
<dbReference type="Pfam" id="PF00440">
    <property type="entry name" value="TetR_N"/>
    <property type="match status" value="1"/>
</dbReference>
<dbReference type="InterPro" id="IPR001647">
    <property type="entry name" value="HTH_TetR"/>
</dbReference>
<dbReference type="Pfam" id="PF13977">
    <property type="entry name" value="TetR_C_6"/>
    <property type="match status" value="1"/>
</dbReference>
<accession>A0ABW9Y5Q0</accession>
<keyword evidence="3 5" id="KW-0238">DNA-binding</keyword>
<dbReference type="PROSITE" id="PS50977">
    <property type="entry name" value="HTH_TETR_2"/>
    <property type="match status" value="1"/>
</dbReference>
<dbReference type="SUPFAM" id="SSF46689">
    <property type="entry name" value="Homeodomain-like"/>
    <property type="match status" value="1"/>
</dbReference>
<dbReference type="PANTHER" id="PTHR30055:SF228">
    <property type="entry name" value="TRANSCRIPTIONAL REGULATOR-RELATED"/>
    <property type="match status" value="1"/>
</dbReference>
<dbReference type="InterPro" id="IPR050109">
    <property type="entry name" value="HTH-type_TetR-like_transc_reg"/>
</dbReference>
<protein>
    <submittedName>
        <fullName evidence="7">TetR family transcriptional regulator</fullName>
    </submittedName>
</protein>
<dbReference type="Gene3D" id="1.10.357.10">
    <property type="entry name" value="Tetracycline Repressor, domain 2"/>
    <property type="match status" value="1"/>
</dbReference>
<reference evidence="8" key="1">
    <citation type="submission" date="2020-01" db="EMBL/GenBank/DDBJ databases">
        <title>Sphingomonas sp. strain CSW-10.</title>
        <authorList>
            <person name="Chen W.-M."/>
        </authorList>
    </citation>
    <scope>NUCLEOTIDE SEQUENCE [LARGE SCALE GENOMIC DNA]</scope>
    <source>
        <strain evidence="8">CCP-1</strain>
    </source>
</reference>
<dbReference type="InterPro" id="IPR036271">
    <property type="entry name" value="Tet_transcr_reg_TetR-rel_C_sf"/>
</dbReference>
<dbReference type="PROSITE" id="PS01081">
    <property type="entry name" value="HTH_TETR_1"/>
    <property type="match status" value="1"/>
</dbReference>
<feature type="DNA-binding region" description="H-T-H motif" evidence="5">
    <location>
        <begin position="39"/>
        <end position="58"/>
    </location>
</feature>
<sequence length="227" mass="24689">MPAPAHRRSYRREGEEKRRDDLIAAAMSLVAEGGPEAATVRAIAARAGVTPGLIRHYFQSKEELTHAAYRHVMESMTQEAVRAVETLPADDPLSRLAAFIAANFRPPVMTPLLVGVWAGYMHLGRNDPVMHAIHEATYLGYRDRLQALIAALPRPSDPARDRREAIACNALIDGLWIEGGSLPDSFDPGEVTRIALDGIGAMLGVTFPATAYPATAYPSLPDRKTNP</sequence>
<evidence type="ECO:0000256" key="2">
    <source>
        <dbReference type="ARBA" id="ARBA00023015"/>
    </source>
</evidence>
<evidence type="ECO:0000256" key="3">
    <source>
        <dbReference type="ARBA" id="ARBA00023125"/>
    </source>
</evidence>
<dbReference type="PANTHER" id="PTHR30055">
    <property type="entry name" value="HTH-TYPE TRANSCRIPTIONAL REGULATOR RUTR"/>
    <property type="match status" value="1"/>
</dbReference>
<organism evidence="7 8">
    <name type="scientific">Paragemmobacter ruber</name>
    <dbReference type="NCBI Taxonomy" id="1985673"/>
    <lineage>
        <taxon>Bacteria</taxon>
        <taxon>Pseudomonadati</taxon>
        <taxon>Pseudomonadota</taxon>
        <taxon>Alphaproteobacteria</taxon>
        <taxon>Rhodobacterales</taxon>
        <taxon>Paracoccaceae</taxon>
        <taxon>Paragemmobacter</taxon>
    </lineage>
</organism>
<keyword evidence="1" id="KW-0678">Repressor</keyword>
<dbReference type="RefSeq" id="WP_161766854.1">
    <property type="nucleotide sequence ID" value="NZ_JAAATW010000002.1"/>
</dbReference>